<evidence type="ECO:0000256" key="6">
    <source>
        <dbReference type="PIRSR" id="PIRSR602401-1"/>
    </source>
</evidence>
<dbReference type="PANTHER" id="PTHR24305:SF96">
    <property type="entry name" value="CYTOCHROME P450 MONOOXYGENASE STCB-RELATED"/>
    <property type="match status" value="1"/>
</dbReference>
<sequence length="494" mass="55364">MALLNSLLYTAAAFVAYYIVKRVVNGLRSPLYHVPGPWHTRFTPIVNRYYRFTGEALLYRHEMHKRYGPLVRFEPNLVNAVDVSSWEQMHRMGTGFRKTKFYEKLRIGPAATLFGFIDVRVHAARRKLFSRALTLEALRRNWEPAVRAKVDLCVSLIKREVETQGTAEISRWWKLMTGDVVTHLSFGESFDMLASGGASEKKYFDAVELAGVNIILSDMIPFLKFWALVLPFQILKDIVAAQEIVASKGAVAVRNLRAVDGDRPSLFSNMMAEAEKTGNESDKKESLTDDDVISEAASFMLAGTDTTSISLTYLVWAVAKWPDVRRRLEAEVATLPPNFTDKDVEALPYLSNVLAESLRLYNPGGVTIPRVAPPEGVTFNGHFLPGGTNVASQGYTLSRNESLFPDPDKFDPSRFENATDVQRRVAQPYGIGARSCIGKNLANMELRLATAVFFRECRGVGLASNMADDRMMDQMVKFFVYPRGNRCDITLGSD</sequence>
<accession>A0AAE0NGC7</accession>
<evidence type="ECO:0000313" key="7">
    <source>
        <dbReference type="EMBL" id="KAK3380975.1"/>
    </source>
</evidence>
<comment type="similarity">
    <text evidence="1">Belongs to the cytochrome P450 family.</text>
</comment>
<protein>
    <submittedName>
        <fullName evidence="7">Cytochrome P450</fullName>
    </submittedName>
</protein>
<dbReference type="SUPFAM" id="SSF48264">
    <property type="entry name" value="Cytochrome P450"/>
    <property type="match status" value="1"/>
</dbReference>
<dbReference type="EMBL" id="JAULSW010000005">
    <property type="protein sequence ID" value="KAK3380975.1"/>
    <property type="molecule type" value="Genomic_DNA"/>
</dbReference>
<dbReference type="InterPro" id="IPR036396">
    <property type="entry name" value="Cyt_P450_sf"/>
</dbReference>
<reference evidence="7" key="1">
    <citation type="journal article" date="2023" name="Mol. Phylogenet. Evol.">
        <title>Genome-scale phylogeny and comparative genomics of the fungal order Sordariales.</title>
        <authorList>
            <person name="Hensen N."/>
            <person name="Bonometti L."/>
            <person name="Westerberg I."/>
            <person name="Brannstrom I.O."/>
            <person name="Guillou S."/>
            <person name="Cros-Aarteil S."/>
            <person name="Calhoun S."/>
            <person name="Haridas S."/>
            <person name="Kuo A."/>
            <person name="Mondo S."/>
            <person name="Pangilinan J."/>
            <person name="Riley R."/>
            <person name="LaButti K."/>
            <person name="Andreopoulos B."/>
            <person name="Lipzen A."/>
            <person name="Chen C."/>
            <person name="Yan M."/>
            <person name="Daum C."/>
            <person name="Ng V."/>
            <person name="Clum A."/>
            <person name="Steindorff A."/>
            <person name="Ohm R.A."/>
            <person name="Martin F."/>
            <person name="Silar P."/>
            <person name="Natvig D.O."/>
            <person name="Lalanne C."/>
            <person name="Gautier V."/>
            <person name="Ament-Velasquez S.L."/>
            <person name="Kruys A."/>
            <person name="Hutchinson M.I."/>
            <person name="Powell A.J."/>
            <person name="Barry K."/>
            <person name="Miller A.N."/>
            <person name="Grigoriev I.V."/>
            <person name="Debuchy R."/>
            <person name="Gladieux P."/>
            <person name="Hiltunen Thoren M."/>
            <person name="Johannesson H."/>
        </authorList>
    </citation>
    <scope>NUCLEOTIDE SEQUENCE</scope>
    <source>
        <strain evidence="7">CBS 232.78</strain>
    </source>
</reference>
<name>A0AAE0NGC7_9PEZI</name>
<dbReference type="PRINTS" id="PR00385">
    <property type="entry name" value="P450"/>
</dbReference>
<evidence type="ECO:0000256" key="1">
    <source>
        <dbReference type="ARBA" id="ARBA00010617"/>
    </source>
</evidence>
<evidence type="ECO:0000256" key="4">
    <source>
        <dbReference type="ARBA" id="ARBA00023002"/>
    </source>
</evidence>
<dbReference type="GO" id="GO:0016705">
    <property type="term" value="F:oxidoreductase activity, acting on paired donors, with incorporation or reduction of molecular oxygen"/>
    <property type="evidence" value="ECO:0007669"/>
    <property type="project" value="InterPro"/>
</dbReference>
<dbReference type="GO" id="GO:0005506">
    <property type="term" value="F:iron ion binding"/>
    <property type="evidence" value="ECO:0007669"/>
    <property type="project" value="InterPro"/>
</dbReference>
<feature type="binding site" description="axial binding residue" evidence="6">
    <location>
        <position position="436"/>
    </location>
    <ligand>
        <name>heme</name>
        <dbReference type="ChEBI" id="CHEBI:30413"/>
    </ligand>
    <ligandPart>
        <name>Fe</name>
        <dbReference type="ChEBI" id="CHEBI:18248"/>
    </ligandPart>
</feature>
<evidence type="ECO:0000313" key="8">
    <source>
        <dbReference type="Proteomes" id="UP001285441"/>
    </source>
</evidence>
<comment type="caution">
    <text evidence="7">The sequence shown here is derived from an EMBL/GenBank/DDBJ whole genome shotgun (WGS) entry which is preliminary data.</text>
</comment>
<keyword evidence="8" id="KW-1185">Reference proteome</keyword>
<dbReference type="InterPro" id="IPR050121">
    <property type="entry name" value="Cytochrome_P450_monoxygenase"/>
</dbReference>
<gene>
    <name evidence="7" type="ORF">B0H63DRAFT_195135</name>
</gene>
<dbReference type="Proteomes" id="UP001285441">
    <property type="component" value="Unassembled WGS sequence"/>
</dbReference>
<proteinExistence type="inferred from homology"/>
<evidence type="ECO:0000256" key="5">
    <source>
        <dbReference type="ARBA" id="ARBA00023004"/>
    </source>
</evidence>
<keyword evidence="5 6" id="KW-0408">Iron</keyword>
<dbReference type="AlphaFoldDB" id="A0AAE0NGC7"/>
<keyword evidence="4" id="KW-0560">Oxidoreductase</keyword>
<dbReference type="InterPro" id="IPR001128">
    <property type="entry name" value="Cyt_P450"/>
</dbReference>
<keyword evidence="2 6" id="KW-0349">Heme</keyword>
<comment type="cofactor">
    <cofactor evidence="6">
        <name>heme</name>
        <dbReference type="ChEBI" id="CHEBI:30413"/>
    </cofactor>
</comment>
<keyword evidence="3 6" id="KW-0479">Metal-binding</keyword>
<dbReference type="GO" id="GO:0004497">
    <property type="term" value="F:monooxygenase activity"/>
    <property type="evidence" value="ECO:0007669"/>
    <property type="project" value="InterPro"/>
</dbReference>
<dbReference type="GO" id="GO:0020037">
    <property type="term" value="F:heme binding"/>
    <property type="evidence" value="ECO:0007669"/>
    <property type="project" value="InterPro"/>
</dbReference>
<dbReference type="Gene3D" id="1.10.630.10">
    <property type="entry name" value="Cytochrome P450"/>
    <property type="match status" value="1"/>
</dbReference>
<dbReference type="InterPro" id="IPR002401">
    <property type="entry name" value="Cyt_P450_E_grp-I"/>
</dbReference>
<reference evidence="7" key="2">
    <citation type="submission" date="2023-06" db="EMBL/GenBank/DDBJ databases">
        <authorList>
            <consortium name="Lawrence Berkeley National Laboratory"/>
            <person name="Haridas S."/>
            <person name="Hensen N."/>
            <person name="Bonometti L."/>
            <person name="Westerberg I."/>
            <person name="Brannstrom I.O."/>
            <person name="Guillou S."/>
            <person name="Cros-Aarteil S."/>
            <person name="Calhoun S."/>
            <person name="Kuo A."/>
            <person name="Mondo S."/>
            <person name="Pangilinan J."/>
            <person name="Riley R."/>
            <person name="LaButti K."/>
            <person name="Andreopoulos B."/>
            <person name="Lipzen A."/>
            <person name="Chen C."/>
            <person name="Yanf M."/>
            <person name="Daum C."/>
            <person name="Ng V."/>
            <person name="Clum A."/>
            <person name="Steindorff A."/>
            <person name="Ohm R."/>
            <person name="Martin F."/>
            <person name="Silar P."/>
            <person name="Natvig D."/>
            <person name="Lalanne C."/>
            <person name="Gautier V."/>
            <person name="Ament-velasquez S.L."/>
            <person name="Kruys A."/>
            <person name="Hutchinson M.I."/>
            <person name="Powell A.J."/>
            <person name="Barry K."/>
            <person name="Miller A.N."/>
            <person name="Grigoriev I.V."/>
            <person name="Debuchy R."/>
            <person name="Gladieux P."/>
            <person name="Thoren M.H."/>
            <person name="Johannesson H."/>
        </authorList>
    </citation>
    <scope>NUCLEOTIDE SEQUENCE</scope>
    <source>
        <strain evidence="7">CBS 232.78</strain>
    </source>
</reference>
<dbReference type="PRINTS" id="PR00463">
    <property type="entry name" value="EP450I"/>
</dbReference>
<organism evidence="7 8">
    <name type="scientific">Podospora didyma</name>
    <dbReference type="NCBI Taxonomy" id="330526"/>
    <lineage>
        <taxon>Eukaryota</taxon>
        <taxon>Fungi</taxon>
        <taxon>Dikarya</taxon>
        <taxon>Ascomycota</taxon>
        <taxon>Pezizomycotina</taxon>
        <taxon>Sordariomycetes</taxon>
        <taxon>Sordariomycetidae</taxon>
        <taxon>Sordariales</taxon>
        <taxon>Podosporaceae</taxon>
        <taxon>Podospora</taxon>
    </lineage>
</organism>
<dbReference type="PANTHER" id="PTHR24305">
    <property type="entry name" value="CYTOCHROME P450"/>
    <property type="match status" value="1"/>
</dbReference>
<evidence type="ECO:0000256" key="2">
    <source>
        <dbReference type="ARBA" id="ARBA00022617"/>
    </source>
</evidence>
<evidence type="ECO:0000256" key="3">
    <source>
        <dbReference type="ARBA" id="ARBA00022723"/>
    </source>
</evidence>
<dbReference type="Pfam" id="PF00067">
    <property type="entry name" value="p450"/>
    <property type="match status" value="1"/>
</dbReference>